<reference evidence="2 3" key="1">
    <citation type="journal article" date="2019" name="Genome Biol. Evol.">
        <title>Insights into the evolution of the New World diploid cottons (Gossypium, subgenus Houzingenia) based on genome sequencing.</title>
        <authorList>
            <person name="Grover C.E."/>
            <person name="Arick M.A. 2nd"/>
            <person name="Thrash A."/>
            <person name="Conover J.L."/>
            <person name="Sanders W.S."/>
            <person name="Peterson D.G."/>
            <person name="Frelichowski J.E."/>
            <person name="Scheffler J.A."/>
            <person name="Scheffler B.E."/>
            <person name="Wendel J.F."/>
        </authorList>
    </citation>
    <scope>NUCLEOTIDE SEQUENCE [LARGE SCALE GENOMIC DNA]</scope>
    <source>
        <strain evidence="2">4</strain>
        <tissue evidence="2">Leaf</tissue>
    </source>
</reference>
<protein>
    <recommendedName>
        <fullName evidence="1">Reverse transcriptase zinc-binding domain-containing protein</fullName>
    </recommendedName>
</protein>
<feature type="non-terminal residue" evidence="2">
    <location>
        <position position="263"/>
    </location>
</feature>
<name>A0A7J8ZNH9_9ROSI</name>
<organism evidence="2 3">
    <name type="scientific">Gossypium laxum</name>
    <dbReference type="NCBI Taxonomy" id="34288"/>
    <lineage>
        <taxon>Eukaryota</taxon>
        <taxon>Viridiplantae</taxon>
        <taxon>Streptophyta</taxon>
        <taxon>Embryophyta</taxon>
        <taxon>Tracheophyta</taxon>
        <taxon>Spermatophyta</taxon>
        <taxon>Magnoliopsida</taxon>
        <taxon>eudicotyledons</taxon>
        <taxon>Gunneridae</taxon>
        <taxon>Pentapetalae</taxon>
        <taxon>rosids</taxon>
        <taxon>malvids</taxon>
        <taxon>Malvales</taxon>
        <taxon>Malvaceae</taxon>
        <taxon>Malvoideae</taxon>
        <taxon>Gossypium</taxon>
    </lineage>
</organism>
<dbReference type="AlphaFoldDB" id="A0A7J8ZNH9"/>
<dbReference type="EMBL" id="JABEZV010000006">
    <property type="protein sequence ID" value="MBA0713376.1"/>
    <property type="molecule type" value="Genomic_DNA"/>
</dbReference>
<evidence type="ECO:0000313" key="3">
    <source>
        <dbReference type="Proteomes" id="UP000593574"/>
    </source>
</evidence>
<keyword evidence="3" id="KW-1185">Reference proteome</keyword>
<proteinExistence type="predicted"/>
<feature type="domain" description="Reverse transcriptase zinc-binding" evidence="1">
    <location>
        <begin position="39"/>
        <end position="125"/>
    </location>
</feature>
<dbReference type="Pfam" id="PF13966">
    <property type="entry name" value="zf-RVT"/>
    <property type="match status" value="1"/>
</dbReference>
<evidence type="ECO:0000313" key="2">
    <source>
        <dbReference type="EMBL" id="MBA0713376.1"/>
    </source>
</evidence>
<gene>
    <name evidence="2" type="ORF">Golax_012414</name>
</gene>
<sequence length="263" mass="30594">MFRIWIPGKTINCIVSIPLPQPSSGPNRIGWMSTSTGSFSINSAYRRKNERSWDPKDASRSISWKYKGTQRVKFFIWLAFKQKLLTNMKQVRRGIGNGCLCAICGHDSKDILHAIRDCSGAKEVWNQNHHRIVSTGVEWNSLFSLIAWCIWKNRSLFIFQGMQWHARKVRRAIPWMNNWVQLNFDGAVKIDSGKTASGGVLRDWEVWKQQKLFMIVLSSLNSTLIRHIGRMLEVSNWFLQYIPRENNKDVDCIAKMAFDREEE</sequence>
<comment type="caution">
    <text evidence="2">The sequence shown here is derived from an EMBL/GenBank/DDBJ whole genome shotgun (WGS) entry which is preliminary data.</text>
</comment>
<evidence type="ECO:0000259" key="1">
    <source>
        <dbReference type="Pfam" id="PF13966"/>
    </source>
</evidence>
<dbReference type="Proteomes" id="UP000593574">
    <property type="component" value="Unassembled WGS sequence"/>
</dbReference>
<dbReference type="InterPro" id="IPR026960">
    <property type="entry name" value="RVT-Znf"/>
</dbReference>
<accession>A0A7J8ZNH9</accession>